<dbReference type="NCBIfam" id="TIGR00092">
    <property type="entry name" value="redox-regulated ATPase YchF"/>
    <property type="match status" value="1"/>
</dbReference>
<dbReference type="InterPro" id="IPR013029">
    <property type="entry name" value="YchF_C"/>
</dbReference>
<dbReference type="InterPro" id="IPR004095">
    <property type="entry name" value="TGS"/>
</dbReference>
<evidence type="ECO:0000256" key="3">
    <source>
        <dbReference type="ARBA" id="ARBA00022741"/>
    </source>
</evidence>
<feature type="domain" description="OBG-type G" evidence="7">
    <location>
        <begin position="3"/>
        <end position="233"/>
    </location>
</feature>
<dbReference type="InterPro" id="IPR004396">
    <property type="entry name" value="ATPase_YchF/OLA1"/>
</dbReference>
<dbReference type="InterPro" id="IPR031167">
    <property type="entry name" value="G_OBG"/>
</dbReference>
<evidence type="ECO:0000256" key="1">
    <source>
        <dbReference type="ARBA" id="ARBA00001946"/>
    </source>
</evidence>
<evidence type="ECO:0000256" key="2">
    <source>
        <dbReference type="ARBA" id="ARBA00022723"/>
    </source>
</evidence>
<evidence type="ECO:0000313" key="9">
    <source>
        <dbReference type="EMBL" id="CAL4042656.1"/>
    </source>
</evidence>
<dbReference type="Gene3D" id="3.10.20.30">
    <property type="match status" value="1"/>
</dbReference>
<evidence type="ECO:0000256" key="4">
    <source>
        <dbReference type="ARBA" id="ARBA00022840"/>
    </source>
</evidence>
<dbReference type="CDD" id="cd04867">
    <property type="entry name" value="TGS_YchF_OLA1"/>
    <property type="match status" value="1"/>
</dbReference>
<feature type="binding site" evidence="6">
    <location>
        <begin position="12"/>
        <end position="17"/>
    </location>
    <ligand>
        <name>ATP</name>
        <dbReference type="ChEBI" id="CHEBI:30616"/>
    </ligand>
</feature>
<dbReference type="SUPFAM" id="SSF81271">
    <property type="entry name" value="TGS-like"/>
    <property type="match status" value="1"/>
</dbReference>
<dbReference type="GO" id="GO:0043023">
    <property type="term" value="F:ribosomal large subunit binding"/>
    <property type="evidence" value="ECO:0007669"/>
    <property type="project" value="UniProtKB-UniRule"/>
</dbReference>
<feature type="domain" description="TGS" evidence="8">
    <location>
        <begin position="272"/>
        <end position="355"/>
    </location>
</feature>
<dbReference type="Gene3D" id="3.40.50.300">
    <property type="entry name" value="P-loop containing nucleotide triphosphate hydrolases"/>
    <property type="match status" value="1"/>
</dbReference>
<dbReference type="AlphaFoldDB" id="A0AAT9II17"/>
<comment type="cofactor">
    <cofactor evidence="1">
        <name>Mg(2+)</name>
        <dbReference type="ChEBI" id="CHEBI:18420"/>
    </cofactor>
</comment>
<keyword evidence="2" id="KW-0479">Metal-binding</keyword>
<evidence type="ECO:0000256" key="6">
    <source>
        <dbReference type="HAMAP-Rule" id="MF_00944"/>
    </source>
</evidence>
<organism evidence="9">
    <name type="scientific">Buchnera aphidicola</name>
    <name type="common">Anoecia corni</name>
    <dbReference type="NCBI Taxonomy" id="2994477"/>
    <lineage>
        <taxon>Bacteria</taxon>
        <taxon>Pseudomonadati</taxon>
        <taxon>Pseudomonadota</taxon>
        <taxon>Gammaproteobacteria</taxon>
        <taxon>Enterobacterales</taxon>
        <taxon>Erwiniaceae</taxon>
        <taxon>Buchnera</taxon>
    </lineage>
</organism>
<dbReference type="PIRSF" id="PIRSF006641">
    <property type="entry name" value="CHP00092"/>
    <property type="match status" value="1"/>
</dbReference>
<sequence>MGFKCGLIGLPNVGKSTLFNKLTKMNVSALNFPFCTIQPNIGIVPVIDERLNMIKNIVHPDTTTPAKMTLIDIAGLVKGASEGEGLGNQFLSNIRETDVIIHVVRCFKDDKIIHIYSEVNPINDIEIVETELMLSDIDRCEKIILKLKKKTKKTNNEINKIKNLLNSCLMYLNQSKMLNSIDFDKNELKILSAYNFLTLKPFMYVANTDQSKKQNKILESLSSLKNKKIIPICLTQEKSTTTSYSIKNEKKQKEKKYKNLKKIIKCGYDLLKLETFFTVGKKEVKAWTISKNSYATTAAGKIHSDFEKGFIRAKVISYMDFIFYKGETQAKKFGKCRLEGKRYIVQDGDIIQFLFNN</sequence>
<dbReference type="Pfam" id="PF01926">
    <property type="entry name" value="MMR_HSR1"/>
    <property type="match status" value="1"/>
</dbReference>
<dbReference type="GO" id="GO:0005525">
    <property type="term" value="F:GTP binding"/>
    <property type="evidence" value="ECO:0007669"/>
    <property type="project" value="InterPro"/>
</dbReference>
<dbReference type="InterPro" id="IPR023192">
    <property type="entry name" value="TGS-like_dom_sf"/>
</dbReference>
<keyword evidence="3 6" id="KW-0547">Nucleotide-binding</keyword>
<accession>A0AAT9II17</accession>
<name>A0AAT9II17_9GAMM</name>
<dbReference type="SUPFAM" id="SSF52540">
    <property type="entry name" value="P-loop containing nucleoside triphosphate hydrolases"/>
    <property type="match status" value="1"/>
</dbReference>
<keyword evidence="5" id="KW-0460">Magnesium</keyword>
<dbReference type="InterPro" id="IPR012675">
    <property type="entry name" value="Beta-grasp_dom_sf"/>
</dbReference>
<comment type="function">
    <text evidence="6">ATPase that binds to both the 70S ribosome and the 50S ribosomal subunit in a nucleotide-independent manner.</text>
</comment>
<dbReference type="GO" id="GO:0005737">
    <property type="term" value="C:cytoplasm"/>
    <property type="evidence" value="ECO:0007669"/>
    <property type="project" value="TreeGrafter"/>
</dbReference>
<dbReference type="PROSITE" id="PS51880">
    <property type="entry name" value="TGS"/>
    <property type="match status" value="1"/>
</dbReference>
<dbReference type="Pfam" id="PF06071">
    <property type="entry name" value="YchF-GTPase_C"/>
    <property type="match status" value="1"/>
</dbReference>
<dbReference type="Gene3D" id="1.10.150.300">
    <property type="entry name" value="TGS-like domain"/>
    <property type="match status" value="1"/>
</dbReference>
<gene>
    <name evidence="6 9" type="primary">ychF</name>
    <name evidence="9" type="ORF">BUANCORI2928_158</name>
</gene>
<dbReference type="GO" id="GO:0046872">
    <property type="term" value="F:metal ion binding"/>
    <property type="evidence" value="ECO:0007669"/>
    <property type="project" value="UniProtKB-KW"/>
</dbReference>
<dbReference type="GO" id="GO:0016887">
    <property type="term" value="F:ATP hydrolysis activity"/>
    <property type="evidence" value="ECO:0007669"/>
    <property type="project" value="UniProtKB-UniRule"/>
</dbReference>
<dbReference type="InterPro" id="IPR012676">
    <property type="entry name" value="TGS-like"/>
</dbReference>
<dbReference type="InterPro" id="IPR027417">
    <property type="entry name" value="P-loop_NTPase"/>
</dbReference>
<dbReference type="PROSITE" id="PS51710">
    <property type="entry name" value="G_OBG"/>
    <property type="match status" value="1"/>
</dbReference>
<protein>
    <recommendedName>
        <fullName evidence="6">Ribosome-binding ATPase YchF</fullName>
    </recommendedName>
</protein>
<evidence type="ECO:0000259" key="8">
    <source>
        <dbReference type="PROSITE" id="PS51880"/>
    </source>
</evidence>
<dbReference type="GO" id="GO:0005524">
    <property type="term" value="F:ATP binding"/>
    <property type="evidence" value="ECO:0007669"/>
    <property type="project" value="UniProtKB-UniRule"/>
</dbReference>
<dbReference type="InterPro" id="IPR006073">
    <property type="entry name" value="GTP-bd"/>
</dbReference>
<dbReference type="EMBL" id="OZ060371">
    <property type="protein sequence ID" value="CAL4042656.1"/>
    <property type="molecule type" value="Genomic_DNA"/>
</dbReference>
<dbReference type="PANTHER" id="PTHR23305">
    <property type="entry name" value="OBG GTPASE FAMILY"/>
    <property type="match status" value="1"/>
</dbReference>
<dbReference type="RefSeq" id="WP_367681128.1">
    <property type="nucleotide sequence ID" value="NZ_OZ060371.1"/>
</dbReference>
<evidence type="ECO:0000256" key="5">
    <source>
        <dbReference type="ARBA" id="ARBA00022842"/>
    </source>
</evidence>
<dbReference type="HAMAP" id="MF_00944">
    <property type="entry name" value="YchF_OLA1_ATPase"/>
    <property type="match status" value="1"/>
</dbReference>
<dbReference type="PANTHER" id="PTHR23305:SF18">
    <property type="entry name" value="OBG-TYPE G DOMAIN-CONTAINING PROTEIN"/>
    <property type="match status" value="1"/>
</dbReference>
<dbReference type="PRINTS" id="PR00326">
    <property type="entry name" value="GTP1OBG"/>
</dbReference>
<dbReference type="FunFam" id="3.10.20.30:FF:000001">
    <property type="entry name" value="Ribosome-binding ATPase YchF"/>
    <property type="match status" value="1"/>
</dbReference>
<keyword evidence="4 6" id="KW-0067">ATP-binding</keyword>
<evidence type="ECO:0000259" key="7">
    <source>
        <dbReference type="PROSITE" id="PS51710"/>
    </source>
</evidence>
<dbReference type="FunFam" id="1.10.150.300:FF:000001">
    <property type="entry name" value="Ribosome-binding ATPase YchF"/>
    <property type="match status" value="1"/>
</dbReference>
<reference evidence="9" key="1">
    <citation type="submission" date="2024-06" db="EMBL/GenBank/DDBJ databases">
        <authorList>
            <person name="Manzano-Marin A."/>
            <person name="Manzano-Marin A."/>
            <person name="Alejandro Manzano Marin A."/>
        </authorList>
    </citation>
    <scope>NUCLEOTIDE SEQUENCE</scope>
    <source>
        <strain evidence="9">Ancorni-2928</strain>
    </source>
</reference>
<comment type="similarity">
    <text evidence="6">Belongs to the TRAFAC class OBG-HflX-like GTPase superfamily. OBG GTPase family. YchF/OLA1 subfamily.</text>
</comment>
<proteinExistence type="inferred from homology"/>